<accession>A0AAP0GF73</accession>
<dbReference type="PANTHER" id="PTHR34285:SF3">
    <property type="entry name" value="OS08G0510800 PROTEIN"/>
    <property type="match status" value="1"/>
</dbReference>
<dbReference type="PANTHER" id="PTHR34285">
    <property type="entry name" value="OS08G0510800 PROTEIN"/>
    <property type="match status" value="1"/>
</dbReference>
<name>A0AAP0GF73_9ASPA</name>
<gene>
    <name evidence="2" type="ORF">KSP39_PZI000096</name>
</gene>
<keyword evidence="3" id="KW-1185">Reference proteome</keyword>
<protein>
    <submittedName>
        <fullName evidence="2">Uncharacterized protein</fullName>
    </submittedName>
</protein>
<organism evidence="2 3">
    <name type="scientific">Platanthera zijinensis</name>
    <dbReference type="NCBI Taxonomy" id="2320716"/>
    <lineage>
        <taxon>Eukaryota</taxon>
        <taxon>Viridiplantae</taxon>
        <taxon>Streptophyta</taxon>
        <taxon>Embryophyta</taxon>
        <taxon>Tracheophyta</taxon>
        <taxon>Spermatophyta</taxon>
        <taxon>Magnoliopsida</taxon>
        <taxon>Liliopsida</taxon>
        <taxon>Asparagales</taxon>
        <taxon>Orchidaceae</taxon>
        <taxon>Orchidoideae</taxon>
        <taxon>Orchideae</taxon>
        <taxon>Orchidinae</taxon>
        <taxon>Platanthera</taxon>
    </lineage>
</organism>
<proteinExistence type="predicted"/>
<dbReference type="AlphaFoldDB" id="A0AAP0GF73"/>
<evidence type="ECO:0000256" key="1">
    <source>
        <dbReference type="SAM" id="MobiDB-lite"/>
    </source>
</evidence>
<feature type="region of interest" description="Disordered" evidence="1">
    <location>
        <begin position="310"/>
        <end position="348"/>
    </location>
</feature>
<sequence length="361" mass="38810">MKASLKFRDDQRPPLLRAKIPISILGIHFLAGAGASERHDVRLDLTTAFESGPAFRVSYRPNHPSIPFSLSIKTGIGPFGSPVAAPMSMITEFNLSSRGSSSSPAFSVIFKPRLGDFCLRKTVSSPLSSPAPSRKINPVDNEMFLPSPSSIPAANGIHAGGKVNGVSVDFPSAPGGNGISTLISSVEATARSVLPIHNRAELRFQWSFRMPKELWSSFPTDTFSVANLPVLVMNKISIALIPAASRAKHIEKSGDIISPCEVTEPCKSVRRDLDGLQAESKALRKSVEDIHQIIYGISEARKALPALGNKDSIDSDAGKGGWRAAVPQPAKRDRRSEVKSAPEDVNEELKKALMSAQVAEK</sequence>
<dbReference type="EMBL" id="JBBWWQ010000001">
    <property type="protein sequence ID" value="KAK8956868.1"/>
    <property type="molecule type" value="Genomic_DNA"/>
</dbReference>
<evidence type="ECO:0000313" key="3">
    <source>
        <dbReference type="Proteomes" id="UP001418222"/>
    </source>
</evidence>
<reference evidence="2 3" key="1">
    <citation type="journal article" date="2022" name="Nat. Plants">
        <title>Genomes of leafy and leafless Platanthera orchids illuminate the evolution of mycoheterotrophy.</title>
        <authorList>
            <person name="Li M.H."/>
            <person name="Liu K.W."/>
            <person name="Li Z."/>
            <person name="Lu H.C."/>
            <person name="Ye Q.L."/>
            <person name="Zhang D."/>
            <person name="Wang J.Y."/>
            <person name="Li Y.F."/>
            <person name="Zhong Z.M."/>
            <person name="Liu X."/>
            <person name="Yu X."/>
            <person name="Liu D.K."/>
            <person name="Tu X.D."/>
            <person name="Liu B."/>
            <person name="Hao Y."/>
            <person name="Liao X.Y."/>
            <person name="Jiang Y.T."/>
            <person name="Sun W.H."/>
            <person name="Chen J."/>
            <person name="Chen Y.Q."/>
            <person name="Ai Y."/>
            <person name="Zhai J.W."/>
            <person name="Wu S.S."/>
            <person name="Zhou Z."/>
            <person name="Hsiao Y.Y."/>
            <person name="Wu W.L."/>
            <person name="Chen Y.Y."/>
            <person name="Lin Y.F."/>
            <person name="Hsu J.L."/>
            <person name="Li C.Y."/>
            <person name="Wang Z.W."/>
            <person name="Zhao X."/>
            <person name="Zhong W.Y."/>
            <person name="Ma X.K."/>
            <person name="Ma L."/>
            <person name="Huang J."/>
            <person name="Chen G.Z."/>
            <person name="Huang M.Z."/>
            <person name="Huang L."/>
            <person name="Peng D.H."/>
            <person name="Luo Y.B."/>
            <person name="Zou S.Q."/>
            <person name="Chen S.P."/>
            <person name="Lan S."/>
            <person name="Tsai W.C."/>
            <person name="Van de Peer Y."/>
            <person name="Liu Z.J."/>
        </authorList>
    </citation>
    <scope>NUCLEOTIDE SEQUENCE [LARGE SCALE GENOMIC DNA]</scope>
    <source>
        <strain evidence="2">Lor287</strain>
    </source>
</reference>
<comment type="caution">
    <text evidence="2">The sequence shown here is derived from an EMBL/GenBank/DDBJ whole genome shotgun (WGS) entry which is preliminary data.</text>
</comment>
<evidence type="ECO:0000313" key="2">
    <source>
        <dbReference type="EMBL" id="KAK8956868.1"/>
    </source>
</evidence>
<dbReference type="Proteomes" id="UP001418222">
    <property type="component" value="Unassembled WGS sequence"/>
</dbReference>
<feature type="compositionally biased region" description="Basic and acidic residues" evidence="1">
    <location>
        <begin position="330"/>
        <end position="348"/>
    </location>
</feature>